<dbReference type="AlphaFoldDB" id="A0A8T0D1I7"/>
<sequence length="100" mass="11310">MEQQFNRRHGATNCTFSLGQLVLAKDYRDGVGKWTAGRILRRTGRVTHDMEVQSSVWVTVPSTRVIPLDIILDTFELPQDVLATAPNPETHPPGIFKPRR</sequence>
<accession>A0A8T0D1I7</accession>
<organism evidence="1 2">
    <name type="scientific">Paragonimus westermani</name>
    <dbReference type="NCBI Taxonomy" id="34504"/>
    <lineage>
        <taxon>Eukaryota</taxon>
        <taxon>Metazoa</taxon>
        <taxon>Spiralia</taxon>
        <taxon>Lophotrochozoa</taxon>
        <taxon>Platyhelminthes</taxon>
        <taxon>Trematoda</taxon>
        <taxon>Digenea</taxon>
        <taxon>Plagiorchiida</taxon>
        <taxon>Troglotremata</taxon>
        <taxon>Troglotrematidae</taxon>
        <taxon>Paragonimus</taxon>
    </lineage>
</organism>
<evidence type="ECO:0000313" key="2">
    <source>
        <dbReference type="Proteomes" id="UP000699462"/>
    </source>
</evidence>
<gene>
    <name evidence="1" type="ORF">P879_07702</name>
</gene>
<name>A0A8T0D1I7_9TREM</name>
<comment type="caution">
    <text evidence="1">The sequence shown here is derived from an EMBL/GenBank/DDBJ whole genome shotgun (WGS) entry which is preliminary data.</text>
</comment>
<keyword evidence="2" id="KW-1185">Reference proteome</keyword>
<protein>
    <submittedName>
        <fullName evidence="1">Uncharacterized protein</fullName>
    </submittedName>
</protein>
<reference evidence="1 2" key="1">
    <citation type="submission" date="2019-07" db="EMBL/GenBank/DDBJ databases">
        <title>Annotation for the trematode Paragonimus westermani.</title>
        <authorList>
            <person name="Choi Y.-J."/>
        </authorList>
    </citation>
    <scope>NUCLEOTIDE SEQUENCE [LARGE SCALE GENOMIC DNA]</scope>
    <source>
        <strain evidence="1">180907_Pwestermani</strain>
    </source>
</reference>
<evidence type="ECO:0000313" key="1">
    <source>
        <dbReference type="EMBL" id="KAF8561749.1"/>
    </source>
</evidence>
<dbReference type="OrthoDB" id="6225496at2759"/>
<proteinExistence type="predicted"/>
<dbReference type="Proteomes" id="UP000699462">
    <property type="component" value="Unassembled WGS sequence"/>
</dbReference>
<dbReference type="EMBL" id="JTDF01021511">
    <property type="protein sequence ID" value="KAF8561749.1"/>
    <property type="molecule type" value="Genomic_DNA"/>
</dbReference>